<keyword evidence="1" id="KW-0472">Membrane</keyword>
<evidence type="ECO:0000313" key="3">
    <source>
        <dbReference type="Proteomes" id="UP001152561"/>
    </source>
</evidence>
<name>A0A9Q1LNC9_9SOLA</name>
<keyword evidence="3" id="KW-1185">Reference proteome</keyword>
<organism evidence="2 3">
    <name type="scientific">Anisodus acutangulus</name>
    <dbReference type="NCBI Taxonomy" id="402998"/>
    <lineage>
        <taxon>Eukaryota</taxon>
        <taxon>Viridiplantae</taxon>
        <taxon>Streptophyta</taxon>
        <taxon>Embryophyta</taxon>
        <taxon>Tracheophyta</taxon>
        <taxon>Spermatophyta</taxon>
        <taxon>Magnoliopsida</taxon>
        <taxon>eudicotyledons</taxon>
        <taxon>Gunneridae</taxon>
        <taxon>Pentapetalae</taxon>
        <taxon>asterids</taxon>
        <taxon>lamiids</taxon>
        <taxon>Solanales</taxon>
        <taxon>Solanaceae</taxon>
        <taxon>Solanoideae</taxon>
        <taxon>Hyoscyameae</taxon>
        <taxon>Anisodus</taxon>
    </lineage>
</organism>
<evidence type="ECO:0000256" key="1">
    <source>
        <dbReference type="SAM" id="Phobius"/>
    </source>
</evidence>
<gene>
    <name evidence="2" type="ORF">K7X08_014011</name>
</gene>
<feature type="transmembrane region" description="Helical" evidence="1">
    <location>
        <begin position="102"/>
        <end position="121"/>
    </location>
</feature>
<proteinExistence type="predicted"/>
<dbReference type="GO" id="GO:0090471">
    <property type="term" value="F:9,15,9'-tri-cis-zeta-carotene isomerase activity"/>
    <property type="evidence" value="ECO:0007669"/>
    <property type="project" value="TreeGrafter"/>
</dbReference>
<dbReference type="GO" id="GO:0009507">
    <property type="term" value="C:chloroplast"/>
    <property type="evidence" value="ECO:0007669"/>
    <property type="project" value="TreeGrafter"/>
</dbReference>
<comment type="caution">
    <text evidence="2">The sequence shown here is derived from an EMBL/GenBank/DDBJ whole genome shotgun (WGS) entry which is preliminary data.</text>
</comment>
<dbReference type="AlphaFoldDB" id="A0A9Q1LNC9"/>
<dbReference type="PANTHER" id="PTHR35988">
    <property type="entry name" value="15-CIS-ZETA-CAROTENE ISOMERASE, CHLOROPLASTIC"/>
    <property type="match status" value="1"/>
</dbReference>
<dbReference type="PANTHER" id="PTHR35988:SF2">
    <property type="entry name" value="15-CIS-ZETA-CAROTENE ISOMERASE, CHLOROPLASTIC"/>
    <property type="match status" value="1"/>
</dbReference>
<dbReference type="GO" id="GO:0016120">
    <property type="term" value="P:carotene biosynthetic process"/>
    <property type="evidence" value="ECO:0007669"/>
    <property type="project" value="TreeGrafter"/>
</dbReference>
<dbReference type="Proteomes" id="UP001152561">
    <property type="component" value="Unassembled WGS sequence"/>
</dbReference>
<protein>
    <submittedName>
        <fullName evidence="2">Uncharacterized protein</fullName>
    </submittedName>
</protein>
<accession>A0A9Q1LNC9</accession>
<dbReference type="OrthoDB" id="41527at2759"/>
<dbReference type="EMBL" id="JAJAGQ010000016">
    <property type="protein sequence ID" value="KAJ8539759.1"/>
    <property type="molecule type" value="Genomic_DNA"/>
</dbReference>
<keyword evidence="1" id="KW-1133">Transmembrane helix</keyword>
<reference evidence="3" key="1">
    <citation type="journal article" date="2023" name="Proc. Natl. Acad. Sci. U.S.A.">
        <title>Genomic and structural basis for evolution of tropane alkaloid biosynthesis.</title>
        <authorList>
            <person name="Wanga Y.-J."/>
            <person name="Taina T."/>
            <person name="Yua J.-Y."/>
            <person name="Lia J."/>
            <person name="Xua B."/>
            <person name="Chenc J."/>
            <person name="D'Auriad J.C."/>
            <person name="Huanga J.-P."/>
            <person name="Huanga S.-X."/>
        </authorList>
    </citation>
    <scope>NUCLEOTIDE SEQUENCE [LARGE SCALE GENOMIC DNA]</scope>
    <source>
        <strain evidence="3">cv. KIB-2019</strain>
    </source>
</reference>
<sequence length="128" mass="14656">MGDYIELHRKKHELLEFLCMRNRHKVDGAVPVYLIDHETTTRAKENTLTTNIPESDDFILGLFWWYLGVVLYVLNVIWIDNSTGFGKSFIDAVSTISDSHEIVMLSLTFIFAIVHSGLASLRDKGVFH</sequence>
<evidence type="ECO:0000313" key="2">
    <source>
        <dbReference type="EMBL" id="KAJ8539759.1"/>
    </source>
</evidence>
<feature type="transmembrane region" description="Helical" evidence="1">
    <location>
        <begin position="58"/>
        <end position="79"/>
    </location>
</feature>
<keyword evidence="1" id="KW-0812">Transmembrane</keyword>